<evidence type="ECO:0000313" key="2">
    <source>
        <dbReference type="EMBL" id="SUD42006.1"/>
    </source>
</evidence>
<accession>A0A379J0T9</accession>
<reference evidence="2 3" key="1">
    <citation type="submission" date="2018-06" db="EMBL/GenBank/DDBJ databases">
        <authorList>
            <consortium name="Pathogen Informatics"/>
            <person name="Doyle S."/>
        </authorList>
    </citation>
    <scope>NUCLEOTIDE SEQUENCE [LARGE SCALE GENOMIC DNA]</scope>
    <source>
        <strain evidence="2 3">NCTC10899</strain>
    </source>
</reference>
<evidence type="ECO:0000256" key="1">
    <source>
        <dbReference type="SAM" id="Phobius"/>
    </source>
</evidence>
<protein>
    <submittedName>
        <fullName evidence="2">Uncharacterized protein</fullName>
    </submittedName>
</protein>
<keyword evidence="1" id="KW-0812">Transmembrane</keyword>
<dbReference type="Proteomes" id="UP000254260">
    <property type="component" value="Unassembled WGS sequence"/>
</dbReference>
<evidence type="ECO:0000313" key="3">
    <source>
        <dbReference type="Proteomes" id="UP000254260"/>
    </source>
</evidence>
<name>A0A379J0T9_ECTME</name>
<sequence>MSRYHHLSRRPSRNGLESRIQALAARPEGYKLMLLPYLPAWLAPASWSLWGAGAGAFGMFICVMVALYSMRCNERTLAAVLYVGDTRSVTRLFFSHLLQGLGLSIALFLPHLLLTGR</sequence>
<feature type="transmembrane region" description="Helical" evidence="1">
    <location>
        <begin position="89"/>
        <end position="109"/>
    </location>
</feature>
<organism evidence="2 3">
    <name type="scientific">Ectopseudomonas mendocina</name>
    <name type="common">Pseudomonas mendocina</name>
    <dbReference type="NCBI Taxonomy" id="300"/>
    <lineage>
        <taxon>Bacteria</taxon>
        <taxon>Pseudomonadati</taxon>
        <taxon>Pseudomonadota</taxon>
        <taxon>Gammaproteobacteria</taxon>
        <taxon>Pseudomonadales</taxon>
        <taxon>Pseudomonadaceae</taxon>
        <taxon>Ectopseudomonas</taxon>
    </lineage>
</organism>
<proteinExistence type="predicted"/>
<gene>
    <name evidence="2" type="ORF">NCTC10899_04892</name>
</gene>
<keyword evidence="1" id="KW-1133">Transmembrane helix</keyword>
<keyword evidence="1" id="KW-0472">Membrane</keyword>
<dbReference type="EMBL" id="UGUU01000001">
    <property type="protein sequence ID" value="SUD42006.1"/>
    <property type="molecule type" value="Genomic_DNA"/>
</dbReference>
<dbReference type="AlphaFoldDB" id="A0A379J0T9"/>
<feature type="transmembrane region" description="Helical" evidence="1">
    <location>
        <begin position="47"/>
        <end position="68"/>
    </location>
</feature>